<evidence type="ECO:0000256" key="5">
    <source>
        <dbReference type="RuleBase" id="RU365044"/>
    </source>
</evidence>
<accession>A0ABM1YF04</accession>
<feature type="region of interest" description="Disordered" evidence="6">
    <location>
        <begin position="52"/>
        <end position="91"/>
    </location>
</feature>
<dbReference type="EC" id="1.8.4.12" evidence="2 5"/>
<protein>
    <recommendedName>
        <fullName evidence="2 5">Peptide-methionine (R)-S-oxide reductase</fullName>
        <ecNumber evidence="2 5">1.8.4.12</ecNumber>
    </recommendedName>
</protein>
<evidence type="ECO:0000256" key="6">
    <source>
        <dbReference type="SAM" id="MobiDB-lite"/>
    </source>
</evidence>
<evidence type="ECO:0000256" key="3">
    <source>
        <dbReference type="ARBA" id="ARBA00023002"/>
    </source>
</evidence>
<evidence type="ECO:0000256" key="1">
    <source>
        <dbReference type="ARBA" id="ARBA00007174"/>
    </source>
</evidence>
<sequence>MFPLKVLNTRGVLFGRLILPRSLARIHSVASQKSPQSFKPVVHASFVMGSNASRSSNLHTSAPGRQDSKKPSGAEGPGQSDDTAGGGGGTMSVENKAELVAKLSPLQYHVTQEAGTERPFTGKYNKFYEKGTYICVVCSQELFSSDTKYDSGCGWPAFNDVLDKGKVTLHADASLAGGNLLLLITQPGRMRTEVRCSKCGAHMGHVFEDGPAPTRKRYCINSASIEFMPAGSERKD</sequence>
<evidence type="ECO:0000256" key="4">
    <source>
        <dbReference type="ARBA" id="ARBA00048488"/>
    </source>
</evidence>
<dbReference type="PANTHER" id="PTHR10173">
    <property type="entry name" value="METHIONINE SULFOXIDE REDUCTASE"/>
    <property type="match status" value="1"/>
</dbReference>
<dbReference type="Gene3D" id="2.170.150.20">
    <property type="entry name" value="Peptide methionine sulfoxide reductase"/>
    <property type="match status" value="1"/>
</dbReference>
<dbReference type="SUPFAM" id="SSF51316">
    <property type="entry name" value="Mss4-like"/>
    <property type="match status" value="1"/>
</dbReference>
<comment type="catalytic activity">
    <reaction evidence="4 5">
        <text>L-methionyl-[protein] + [thioredoxin]-disulfide + H2O = L-methionyl-(R)-S-oxide-[protein] + [thioredoxin]-dithiol</text>
        <dbReference type="Rhea" id="RHEA:24164"/>
        <dbReference type="Rhea" id="RHEA-COMP:10698"/>
        <dbReference type="Rhea" id="RHEA-COMP:10700"/>
        <dbReference type="Rhea" id="RHEA-COMP:12313"/>
        <dbReference type="Rhea" id="RHEA-COMP:12314"/>
        <dbReference type="ChEBI" id="CHEBI:15377"/>
        <dbReference type="ChEBI" id="CHEBI:16044"/>
        <dbReference type="ChEBI" id="CHEBI:29950"/>
        <dbReference type="ChEBI" id="CHEBI:45764"/>
        <dbReference type="ChEBI" id="CHEBI:50058"/>
        <dbReference type="EC" id="1.8.4.12"/>
    </reaction>
</comment>
<reference evidence="8" key="2">
    <citation type="submission" date="2025-05" db="UniProtKB">
        <authorList>
            <consortium name="EnsemblMetazoa"/>
        </authorList>
    </citation>
    <scope>IDENTIFICATION</scope>
    <source>
        <strain evidence="8">Foshan</strain>
    </source>
</reference>
<proteinExistence type="inferred from homology"/>
<organism evidence="8 9">
    <name type="scientific">Aedes albopictus</name>
    <name type="common">Asian tiger mosquito</name>
    <name type="synonym">Stegomyia albopicta</name>
    <dbReference type="NCBI Taxonomy" id="7160"/>
    <lineage>
        <taxon>Eukaryota</taxon>
        <taxon>Metazoa</taxon>
        <taxon>Ecdysozoa</taxon>
        <taxon>Arthropoda</taxon>
        <taxon>Hexapoda</taxon>
        <taxon>Insecta</taxon>
        <taxon>Pterygota</taxon>
        <taxon>Neoptera</taxon>
        <taxon>Endopterygota</taxon>
        <taxon>Diptera</taxon>
        <taxon>Nematocera</taxon>
        <taxon>Culicoidea</taxon>
        <taxon>Culicidae</taxon>
        <taxon>Culicinae</taxon>
        <taxon>Aedini</taxon>
        <taxon>Aedes</taxon>
        <taxon>Stegomyia</taxon>
    </lineage>
</organism>
<name>A0ABM1YF04_AEDAL</name>
<dbReference type="RefSeq" id="XP_029733993.2">
    <property type="nucleotide sequence ID" value="XM_029878133.2"/>
</dbReference>
<dbReference type="EnsemblMetazoa" id="AALFPA23_008570.R11590">
    <property type="protein sequence ID" value="AALFPA23_008570.P11590"/>
    <property type="gene ID" value="AALFPA23_008570"/>
</dbReference>
<comment type="cofactor">
    <cofactor evidence="5">
        <name>Zn(2+)</name>
        <dbReference type="ChEBI" id="CHEBI:29105"/>
    </cofactor>
    <text evidence="5">Binds 1 zinc ion per subunit.</text>
</comment>
<keyword evidence="5" id="KW-0862">Zinc</keyword>
<dbReference type="GeneID" id="109405035"/>
<dbReference type="NCBIfam" id="TIGR00357">
    <property type="entry name" value="peptide-methionine (R)-S-oxide reductase MsrB"/>
    <property type="match status" value="1"/>
</dbReference>
<keyword evidence="9" id="KW-1185">Reference proteome</keyword>
<dbReference type="Proteomes" id="UP000069940">
    <property type="component" value="Unassembled WGS sequence"/>
</dbReference>
<evidence type="ECO:0000259" key="7">
    <source>
        <dbReference type="PROSITE" id="PS51790"/>
    </source>
</evidence>
<evidence type="ECO:0000256" key="2">
    <source>
        <dbReference type="ARBA" id="ARBA00012499"/>
    </source>
</evidence>
<evidence type="ECO:0000313" key="9">
    <source>
        <dbReference type="Proteomes" id="UP000069940"/>
    </source>
</evidence>
<dbReference type="PANTHER" id="PTHR10173:SF52">
    <property type="entry name" value="METHIONINE-R-SULFOXIDE REDUCTASE B1"/>
    <property type="match status" value="1"/>
</dbReference>
<dbReference type="InterPro" id="IPR002579">
    <property type="entry name" value="Met_Sox_Rdtase_MsrB_dom"/>
</dbReference>
<dbReference type="Pfam" id="PF01641">
    <property type="entry name" value="SelR"/>
    <property type="match status" value="1"/>
</dbReference>
<dbReference type="InterPro" id="IPR011057">
    <property type="entry name" value="Mss4-like_sf"/>
</dbReference>
<evidence type="ECO:0000313" key="8">
    <source>
        <dbReference type="EnsemblMetazoa" id="AALFPA23_008570.P11590"/>
    </source>
</evidence>
<comment type="function">
    <text evidence="5">Methionine-sulfoxide reductase that specifically reduces methionine (R)-sulfoxide back to methionine. While in many cases methionine oxidation is the result of random oxidation following oxidative stress, methionine oxidation is also a post-translational modification that takes place on specific residues.</text>
</comment>
<keyword evidence="3 5" id="KW-0560">Oxidoreductase</keyword>
<keyword evidence="5" id="KW-0479">Metal-binding</keyword>
<dbReference type="InterPro" id="IPR028427">
    <property type="entry name" value="Met_Sox_Rdtase_MsrB"/>
</dbReference>
<reference evidence="9" key="1">
    <citation type="journal article" date="2015" name="Proc. Natl. Acad. Sci. U.S.A.">
        <title>Genome sequence of the Asian Tiger mosquito, Aedes albopictus, reveals insights into its biology, genetics, and evolution.</title>
        <authorList>
            <person name="Chen X.G."/>
            <person name="Jiang X."/>
            <person name="Gu J."/>
            <person name="Xu M."/>
            <person name="Wu Y."/>
            <person name="Deng Y."/>
            <person name="Zhang C."/>
            <person name="Bonizzoni M."/>
            <person name="Dermauw W."/>
            <person name="Vontas J."/>
            <person name="Armbruster P."/>
            <person name="Huang X."/>
            <person name="Yang Y."/>
            <person name="Zhang H."/>
            <person name="He W."/>
            <person name="Peng H."/>
            <person name="Liu Y."/>
            <person name="Wu K."/>
            <person name="Chen J."/>
            <person name="Lirakis M."/>
            <person name="Topalis P."/>
            <person name="Van Leeuwen T."/>
            <person name="Hall A.B."/>
            <person name="Jiang X."/>
            <person name="Thorpe C."/>
            <person name="Mueller R.L."/>
            <person name="Sun C."/>
            <person name="Waterhouse R.M."/>
            <person name="Yan G."/>
            <person name="Tu Z.J."/>
            <person name="Fang X."/>
            <person name="James A.A."/>
        </authorList>
    </citation>
    <scope>NUCLEOTIDE SEQUENCE [LARGE SCALE GENOMIC DNA]</scope>
    <source>
        <strain evidence="9">Foshan</strain>
    </source>
</reference>
<comment type="similarity">
    <text evidence="1 5">Belongs to the MsrB Met sulfoxide reductase family.</text>
</comment>
<dbReference type="PROSITE" id="PS51790">
    <property type="entry name" value="MSRB"/>
    <property type="match status" value="1"/>
</dbReference>
<feature type="domain" description="MsrB" evidence="7">
    <location>
        <begin position="96"/>
        <end position="230"/>
    </location>
</feature>